<protein>
    <submittedName>
        <fullName evidence="2">Ribosylnicotinamide kinase</fullName>
    </submittedName>
</protein>
<reference evidence="2" key="2">
    <citation type="submission" date="2021-02" db="EMBL/GenBank/DDBJ databases">
        <title>Aspergillus luchuensis mut. kawachii IFO 4304 genome sequence.</title>
        <authorList>
            <person name="Mori K."/>
            <person name="Kadooka C."/>
            <person name="Goto M."/>
            <person name="Futagami T."/>
        </authorList>
    </citation>
    <scope>NUCLEOTIDE SEQUENCE</scope>
    <source>
        <strain evidence="2">IFO 4308</strain>
    </source>
</reference>
<dbReference type="KEGG" id="aluc:AKAW2_51550A"/>
<dbReference type="Gene3D" id="3.40.50.300">
    <property type="entry name" value="P-loop containing nucleotide triphosphate hydrolases"/>
    <property type="match status" value="1"/>
</dbReference>
<dbReference type="SUPFAM" id="SSF52540">
    <property type="entry name" value="P-loop containing nucleoside triphosphate hydrolases"/>
    <property type="match status" value="1"/>
</dbReference>
<dbReference type="GeneID" id="64962530"/>
<dbReference type="Proteomes" id="UP000661280">
    <property type="component" value="Chromosome 5"/>
</dbReference>
<dbReference type="AlphaFoldDB" id="A0A7R8A013"/>
<keyword evidence="2" id="KW-0808">Transferase</keyword>
<name>A0A7R8A013_ASPKA</name>
<dbReference type="GO" id="GO:0016301">
    <property type="term" value="F:kinase activity"/>
    <property type="evidence" value="ECO:0007669"/>
    <property type="project" value="UniProtKB-KW"/>
</dbReference>
<dbReference type="InterPro" id="IPR027417">
    <property type="entry name" value="P-loop_NTPase"/>
</dbReference>
<gene>
    <name evidence="2" type="primary">NRK1</name>
    <name evidence="2" type="ORF">AKAW2_51550A</name>
</gene>
<dbReference type="RefSeq" id="XP_041544971.1">
    <property type="nucleotide sequence ID" value="XM_041691492.1"/>
</dbReference>
<keyword evidence="2" id="KW-0418">Kinase</keyword>
<reference evidence="2" key="1">
    <citation type="submission" date="2021-01" db="EMBL/GenBank/DDBJ databases">
        <authorList>
            <consortium name="Aspergillus luchuensis mut. kawachii IFO 4304 genome sequencing consortium"/>
            <person name="Kazuki M."/>
            <person name="Futagami T."/>
        </authorList>
    </citation>
    <scope>NUCLEOTIDE SEQUENCE</scope>
    <source>
        <strain evidence="2">IFO 4308</strain>
    </source>
</reference>
<organism evidence="2 3">
    <name type="scientific">Aspergillus kawachii</name>
    <name type="common">White koji mold</name>
    <name type="synonym">Aspergillus awamori var. kawachi</name>
    <dbReference type="NCBI Taxonomy" id="1069201"/>
    <lineage>
        <taxon>Eukaryota</taxon>
        <taxon>Fungi</taxon>
        <taxon>Dikarya</taxon>
        <taxon>Ascomycota</taxon>
        <taxon>Pezizomycotina</taxon>
        <taxon>Eurotiomycetes</taxon>
        <taxon>Eurotiomycetidae</taxon>
        <taxon>Eurotiales</taxon>
        <taxon>Aspergillaceae</taxon>
        <taxon>Aspergillus</taxon>
        <taxon>Aspergillus subgen. Circumdati</taxon>
    </lineage>
</organism>
<dbReference type="OrthoDB" id="10041966at2759"/>
<evidence type="ECO:0000256" key="1">
    <source>
        <dbReference type="SAM" id="MobiDB-lite"/>
    </source>
</evidence>
<accession>A0A7R8A013</accession>
<dbReference type="PANTHER" id="PTHR10285">
    <property type="entry name" value="URIDINE KINASE"/>
    <property type="match status" value="1"/>
</dbReference>
<evidence type="ECO:0000313" key="2">
    <source>
        <dbReference type="EMBL" id="BCS01209.1"/>
    </source>
</evidence>
<feature type="compositionally biased region" description="Pro residues" evidence="1">
    <location>
        <begin position="20"/>
        <end position="37"/>
    </location>
</feature>
<feature type="region of interest" description="Disordered" evidence="1">
    <location>
        <begin position="247"/>
        <end position="274"/>
    </location>
</feature>
<feature type="region of interest" description="Disordered" evidence="1">
    <location>
        <begin position="19"/>
        <end position="41"/>
    </location>
</feature>
<dbReference type="EMBL" id="AP024429">
    <property type="protein sequence ID" value="BCS01209.1"/>
    <property type="molecule type" value="Genomic_DNA"/>
</dbReference>
<evidence type="ECO:0000313" key="3">
    <source>
        <dbReference type="Proteomes" id="UP000661280"/>
    </source>
</evidence>
<proteinExistence type="predicted"/>
<dbReference type="CDD" id="cd02024">
    <property type="entry name" value="NRK1"/>
    <property type="match status" value="1"/>
</dbReference>
<keyword evidence="3" id="KW-1185">Reference proteome</keyword>
<sequence length="384" mass="42614">MPISHHVFSVLTFIIHSFPNPHPPTSQPKMPPPPPPQKQKTTTIIAISGPSSSGKTTLARLLQRIFSKLTPQTNTTSNLRTFIVHEDDFYHPDDKIPLIPHPRNPTTSIQNWDTLSALDIPFLSAALSYIHSHGHLPPRLRSKEDLNDVAESGVSEEVVSRMREVVRERVPGYFLDTKVNSASTSEDGDGDGVRTIVFLEGFLLFAPPKEEDPDHGLREVQEKMDVRLFLPARYDNVKERREGRSGYVTIGPAPVHQGSEGESGDSGGGTELPQRGSVEVDLEKEDDRPPQNFWTDPPGYVDDIVWPNYVQDHAWLLLPERDEGSAELRNADTQELVKLVGQGVNLRMDAGVTVAPGQGEASMTDILEWAVEEVLKHIAETEGQ</sequence>